<gene>
    <name evidence="2" type="ORF">GGQ88_000117</name>
</gene>
<evidence type="ECO:0000313" key="3">
    <source>
        <dbReference type="Proteomes" id="UP000562395"/>
    </source>
</evidence>
<feature type="compositionally biased region" description="Low complexity" evidence="1">
    <location>
        <begin position="8"/>
        <end position="29"/>
    </location>
</feature>
<sequence length="51" mass="5246">MTKIKAGAPAPEAETPVAVAPVAPAQPEEQPSEGGSYIRNPDGSLTREEEA</sequence>
<dbReference type="Proteomes" id="UP000562395">
    <property type="component" value="Unassembled WGS sequence"/>
</dbReference>
<evidence type="ECO:0000313" key="2">
    <source>
        <dbReference type="EMBL" id="MBB3858877.1"/>
    </source>
</evidence>
<protein>
    <submittedName>
        <fullName evidence="2">Uncharacterized protein</fullName>
    </submittedName>
</protein>
<name>A0A7W5ZVF8_9SPHN</name>
<reference evidence="2 3" key="1">
    <citation type="submission" date="2020-08" db="EMBL/GenBank/DDBJ databases">
        <title>Genomic Encyclopedia of Type Strains, Phase IV (KMG-IV): sequencing the most valuable type-strain genomes for metagenomic binning, comparative biology and taxonomic classification.</title>
        <authorList>
            <person name="Goeker M."/>
        </authorList>
    </citation>
    <scope>NUCLEOTIDE SEQUENCE [LARGE SCALE GENOMIC DNA]</scope>
    <source>
        <strain evidence="2 3">DSM 14552</strain>
    </source>
</reference>
<dbReference type="AlphaFoldDB" id="A0A7W5ZVF8"/>
<proteinExistence type="predicted"/>
<feature type="region of interest" description="Disordered" evidence="1">
    <location>
        <begin position="1"/>
        <end position="51"/>
    </location>
</feature>
<evidence type="ECO:0000256" key="1">
    <source>
        <dbReference type="SAM" id="MobiDB-lite"/>
    </source>
</evidence>
<dbReference type="EMBL" id="JACICY010000001">
    <property type="protein sequence ID" value="MBB3858877.1"/>
    <property type="molecule type" value="Genomic_DNA"/>
</dbReference>
<dbReference type="RefSeq" id="WP_183611086.1">
    <property type="nucleotide sequence ID" value="NZ_JACICY010000001.1"/>
</dbReference>
<organism evidence="2 3">
    <name type="scientific">Novosphingobium hassiacum</name>
    <dbReference type="NCBI Taxonomy" id="173676"/>
    <lineage>
        <taxon>Bacteria</taxon>
        <taxon>Pseudomonadati</taxon>
        <taxon>Pseudomonadota</taxon>
        <taxon>Alphaproteobacteria</taxon>
        <taxon>Sphingomonadales</taxon>
        <taxon>Sphingomonadaceae</taxon>
        <taxon>Novosphingobium</taxon>
    </lineage>
</organism>
<comment type="caution">
    <text evidence="2">The sequence shown here is derived from an EMBL/GenBank/DDBJ whole genome shotgun (WGS) entry which is preliminary data.</text>
</comment>
<keyword evidence="3" id="KW-1185">Reference proteome</keyword>
<accession>A0A7W5ZVF8</accession>